<organism evidence="3 4">
    <name type="scientific">Vibrio parahaemolyticus</name>
    <dbReference type="NCBI Taxonomy" id="670"/>
    <lineage>
        <taxon>Bacteria</taxon>
        <taxon>Pseudomonadati</taxon>
        <taxon>Pseudomonadota</taxon>
        <taxon>Gammaproteobacteria</taxon>
        <taxon>Vibrionales</taxon>
        <taxon>Vibrionaceae</taxon>
        <taxon>Vibrio</taxon>
    </lineage>
</organism>
<dbReference type="AlphaFoldDB" id="A0AA47JN50"/>
<accession>A0AA47JN50</accession>
<evidence type="ECO:0000313" key="3">
    <source>
        <dbReference type="EMBL" id="WAT93846.1"/>
    </source>
</evidence>
<keyword evidence="1" id="KW-0812">Transmembrane</keyword>
<evidence type="ECO:0000256" key="1">
    <source>
        <dbReference type="SAM" id="Phobius"/>
    </source>
</evidence>
<keyword evidence="1" id="KW-1133">Transmembrane helix</keyword>
<feature type="transmembrane region" description="Helical" evidence="1">
    <location>
        <begin position="83"/>
        <end position="103"/>
    </location>
</feature>
<name>A0AA47JN50_VIBPH</name>
<evidence type="ECO:0000313" key="4">
    <source>
        <dbReference type="Proteomes" id="UP001156560"/>
    </source>
</evidence>
<proteinExistence type="predicted"/>
<evidence type="ECO:0000256" key="2">
    <source>
        <dbReference type="SAM" id="SignalP"/>
    </source>
</evidence>
<dbReference type="Proteomes" id="UP001156560">
    <property type="component" value="Plasmid pHLB"/>
</dbReference>
<feature type="transmembrane region" description="Helical" evidence="1">
    <location>
        <begin position="48"/>
        <end position="71"/>
    </location>
</feature>
<geneLocation type="plasmid" evidence="3 4">
    <name>pHLB</name>
</geneLocation>
<reference evidence="3" key="1">
    <citation type="submission" date="2023-06" db="EMBL/GenBank/DDBJ databases">
        <title>Vibrio parahaemolyticus become highly virulent by producing novel Tc toxins.</title>
        <authorList>
            <person name="Yang F."/>
            <person name="You Y."/>
            <person name="Lai Q."/>
            <person name="Xu L."/>
            <person name="Li F."/>
        </authorList>
    </citation>
    <scope>NUCLEOTIDE SEQUENCE</scope>
    <source>
        <strain evidence="3">Vp-HL-202005</strain>
        <plasmid evidence="3">pHLB</plasmid>
    </source>
</reference>
<feature type="chain" id="PRO_5041337924" evidence="2">
    <location>
        <begin position="33"/>
        <end position="105"/>
    </location>
</feature>
<keyword evidence="2" id="KW-0732">Signal</keyword>
<feature type="signal peptide" evidence="2">
    <location>
        <begin position="1"/>
        <end position="32"/>
    </location>
</feature>
<protein>
    <submittedName>
        <fullName evidence="3">Conjugal transfer protein</fullName>
    </submittedName>
</protein>
<dbReference type="RefSeq" id="WP_038892697.1">
    <property type="nucleotide sequence ID" value="NZ_CP114197.1"/>
</dbReference>
<keyword evidence="1" id="KW-0472">Membrane</keyword>
<dbReference type="EMBL" id="CP114197">
    <property type="protein sequence ID" value="WAT93846.1"/>
    <property type="molecule type" value="Genomic_DNA"/>
</dbReference>
<keyword evidence="3" id="KW-0614">Plasmid</keyword>
<gene>
    <name evidence="3" type="ORF">O1Q84_27050</name>
</gene>
<sequence length="105" mass="11181">MKPLNSNTQAYSNLKAAFIAMMLVLFCHPVIAAGGLDEATNWVDEIASWAYTFLGSAVVLYSTYMVIMALLEKKTWGDVGISIAKAAAAGGIVAAVTYAWSIWGS</sequence>